<dbReference type="Pfam" id="PF02450">
    <property type="entry name" value="LCAT"/>
    <property type="match status" value="1"/>
</dbReference>
<accession>A0A0J6T2M8</accession>
<dbReference type="RefSeq" id="WP_048451592.1">
    <property type="nucleotide sequence ID" value="NZ_LABZ01000099.1"/>
</dbReference>
<dbReference type="InterPro" id="IPR029058">
    <property type="entry name" value="AB_hydrolase_fold"/>
</dbReference>
<dbReference type="InterPro" id="IPR024983">
    <property type="entry name" value="CHAT_dom"/>
</dbReference>
<dbReference type="GO" id="GO:0008374">
    <property type="term" value="F:O-acyltransferase activity"/>
    <property type="evidence" value="ECO:0007669"/>
    <property type="project" value="InterPro"/>
</dbReference>
<feature type="domain" description="CHAT" evidence="1">
    <location>
        <begin position="1162"/>
        <end position="1460"/>
    </location>
</feature>
<dbReference type="Pfam" id="PF12770">
    <property type="entry name" value="CHAT"/>
    <property type="match status" value="1"/>
</dbReference>
<dbReference type="PATRIC" id="fig|1187852.3.peg.6982"/>
<dbReference type="InterPro" id="IPR003386">
    <property type="entry name" value="LACT/PDAT_acylTrfase"/>
</dbReference>
<organism evidence="3 4">
    <name type="scientific">Methylobacterium tarhaniae</name>
    <dbReference type="NCBI Taxonomy" id="1187852"/>
    <lineage>
        <taxon>Bacteria</taxon>
        <taxon>Pseudomonadati</taxon>
        <taxon>Pseudomonadota</taxon>
        <taxon>Alphaproteobacteria</taxon>
        <taxon>Hyphomicrobiales</taxon>
        <taxon>Methylobacteriaceae</taxon>
        <taxon>Methylobacterium</taxon>
    </lineage>
</organism>
<dbReference type="InterPro" id="IPR055803">
    <property type="entry name" value="DUF7379"/>
</dbReference>
<sequence>MHRLAVPGSPDPLAKAQPPVTGRAAAALGDAGLRVDVEHAFRIEATRAAAPVAVPAVADDAVVEIELDGGVVFYSRVDDLPERLRLPQARGASAETAVIELPVVVPLGERERGFGDWAIRALRILGLKAGEAIGGDGSGRLAQESARRIAEALERRQIPEPGLKRWQGRELIGLGDGLQPAGKPWLVFLHGTASSTQGSFGGLAERSAEWRQLAAAYGDRILALEHRTLTVSPIQNAIDALEALPADAVLHLVSHSRGGLVGELLCRGGLVDRPADFLPEELAGFDEGSRAALQRLGDLLRDKKPVVERFVRVACPARGTILASDRLDLWLNVTLNALGLAIGLAPAPVLSEAYGFLKALTITVVKEKADPATLPGLEAMIPGRPLVGLLNRVGTTTGADLSVIEGDIEGAGILGRLKVFATDVFYREDHDLVVNTSAMSGGMARPAGRARVFSDKGSWVSHFGYFRNARTAELVVRGVLRKEGDLAGFAPLNSSDDLPMPLVSARRDGASRPMVFVLPGIMGSHLTIHGQRVWLDVPQLALGGTGRLRIGAADVTPEAPIGLYYAELCAHLARTHEVRPWSYDWRLSVRSTGRQLAQALRDALAATDQPIRIVAHSLGGLVARSAFRDGGLWQQFRDRDGSRLVMLGTPNGGSHGIPLMLLGRDRTLQALAMLDVTASRRELLDVVSRFPAVLEMLPHDPDFNLFTAAGWSRLADLDLDRAAWAQPDQADLADARAVRDDLAAGPFDPERMVYIAGQAPTPERLLIAAGPAGGQQVLFGMTEEGDGRVPWRTGILPGMRAWYAPAAHGDLPRYRPGFAAITDLLVQGTTNRLPARPAGLRGAATVRPVLREVPTIHPDFEEMAAAAMGGTRAAPVAPAAPRVRITVIHGHVAMADHPVMVGHYEGDTIAGPERALDLLLNGRLTHRRHLGLYPGRRGTSEVMLDRRQRPEGAVVLGLGTPGTLTGGLLEEIYLGGFLRYAAAEEEEWCAQGQSQARRLRLSTVLVGGGEGGLSVRESLRALLVGLQRAQRLLQKGPRYVELQVVEFLEHRAIEIWHELDRLSGHLEQDSCDGSGELIELAPCVQIRDGGKRRIGEGGDPSWWQPLQVTIDPHGPQKLISFATPSGRARVEASALIYNQSIVDLFSSQAPSSAGLYPEMGTPGRALFELLWPDHLKDRSQEDRNLRLILDAETAAFPWEIMDDRRPWQERVEDGDGERQAPPAVRAGAVRQLTRTRFRARPQAPLRSTRRALVIGNPTAIPAPGFGPLAGAEQEAQAVVSLLEASGYEVERLIGREARPDRILAMLFAQAWQVVHIAAHGAVKHRFRPDGPEVTGAILGGEFVLGPDTLDRMPVPPDLFFVNCCHLGAVDKEAEAARGRNRDWPHLAATVSVQLIEIGVRAVVAAGWAVDDAAARIFALEFYGRLLGGENFGEAVKEARKRVYHEYRDTTTWGAYQCYGEPDWRLNGGETVQTTWEPRPFAAVAEVLEAIESIRGDARTGVERDADTLRQRLAAVVDLAGQRTFTGRPEVAALLGEVFGDLGDLATALAWYDRAFSAEQAHTGQVHLPMRAIERRANLRARLAVQRFRETDPAQADREGARKEIEQSLKELRRLAQLAGKTSERLALQGSCHKRLAQVLTDAERMQALKRMRDCYADAERLTRERTGCVDPYHRRMQAAAVFVIDLCANGTVSEQAQTLLKIVRTEAEQRYAEEASFWNGIAAAEISVLEFIAHDGKDGSCMEDAAQGYFKAWRRNGSALMMISVLEQMDFLVDVLNDSQASRSHALQAVAALRADLQAQMSSGVWSAAECGPA</sequence>
<feature type="domain" description="DUF7379" evidence="2">
    <location>
        <begin position="186"/>
        <end position="266"/>
    </location>
</feature>
<evidence type="ECO:0000313" key="3">
    <source>
        <dbReference type="EMBL" id="KMO40239.1"/>
    </source>
</evidence>
<dbReference type="Pfam" id="PF24096">
    <property type="entry name" value="DUF7379"/>
    <property type="match status" value="1"/>
</dbReference>
<evidence type="ECO:0000313" key="4">
    <source>
        <dbReference type="Proteomes" id="UP000036449"/>
    </source>
</evidence>
<dbReference type="Proteomes" id="UP000036449">
    <property type="component" value="Unassembled WGS sequence"/>
</dbReference>
<dbReference type="PANTHER" id="PTHR37946:SF1">
    <property type="entry name" value="SLL1969 PROTEIN"/>
    <property type="match status" value="1"/>
</dbReference>
<dbReference type="OrthoDB" id="869379at2"/>
<keyword evidence="4" id="KW-1185">Reference proteome</keyword>
<reference evidence="3 4" key="1">
    <citation type="submission" date="2015-03" db="EMBL/GenBank/DDBJ databases">
        <title>Genome sequencing of Methylobacterium tarhaniae DSM 25844.</title>
        <authorList>
            <person name="Chaudhry V."/>
            <person name="Patil P.B."/>
        </authorList>
    </citation>
    <scope>NUCLEOTIDE SEQUENCE [LARGE SCALE GENOMIC DNA]</scope>
    <source>
        <strain evidence="3 4">DSM 25844</strain>
    </source>
</reference>
<protein>
    <submittedName>
        <fullName evidence="3">Uncharacterized protein</fullName>
    </submittedName>
</protein>
<name>A0A0J6T2M8_9HYPH</name>
<dbReference type="Gene3D" id="3.40.50.1820">
    <property type="entry name" value="alpha/beta hydrolase"/>
    <property type="match status" value="2"/>
</dbReference>
<dbReference type="EMBL" id="LABZ01000099">
    <property type="protein sequence ID" value="KMO40239.1"/>
    <property type="molecule type" value="Genomic_DNA"/>
</dbReference>
<evidence type="ECO:0000259" key="1">
    <source>
        <dbReference type="Pfam" id="PF12770"/>
    </source>
</evidence>
<gene>
    <name evidence="3" type="ORF">VQ03_14505</name>
</gene>
<comment type="caution">
    <text evidence="3">The sequence shown here is derived from an EMBL/GenBank/DDBJ whole genome shotgun (WGS) entry which is preliminary data.</text>
</comment>
<evidence type="ECO:0000259" key="2">
    <source>
        <dbReference type="Pfam" id="PF24096"/>
    </source>
</evidence>
<dbReference type="SUPFAM" id="SSF53474">
    <property type="entry name" value="alpha/beta-Hydrolases"/>
    <property type="match status" value="2"/>
</dbReference>
<proteinExistence type="predicted"/>
<dbReference type="GO" id="GO:0006629">
    <property type="term" value="P:lipid metabolic process"/>
    <property type="evidence" value="ECO:0007669"/>
    <property type="project" value="InterPro"/>
</dbReference>
<dbReference type="PANTHER" id="PTHR37946">
    <property type="entry name" value="SLL1969 PROTEIN"/>
    <property type="match status" value="1"/>
</dbReference>